<evidence type="ECO:0000259" key="6">
    <source>
        <dbReference type="Pfam" id="PF00082"/>
    </source>
</evidence>
<dbReference type="PANTHER" id="PTHR43806:SF11">
    <property type="entry name" value="CEREVISIN-RELATED"/>
    <property type="match status" value="1"/>
</dbReference>
<evidence type="ECO:0000313" key="7">
    <source>
        <dbReference type="EMBL" id="SDF14028.1"/>
    </source>
</evidence>
<keyword evidence="3 5" id="KW-0378">Hydrolase</keyword>
<dbReference type="PROSITE" id="PS51892">
    <property type="entry name" value="SUBTILASE"/>
    <property type="match status" value="1"/>
</dbReference>
<dbReference type="PANTHER" id="PTHR43806">
    <property type="entry name" value="PEPTIDASE S8"/>
    <property type="match status" value="1"/>
</dbReference>
<evidence type="ECO:0000313" key="8">
    <source>
        <dbReference type="Proteomes" id="UP000199321"/>
    </source>
</evidence>
<dbReference type="Proteomes" id="UP000199321">
    <property type="component" value="Unassembled WGS sequence"/>
</dbReference>
<dbReference type="InterPro" id="IPR000209">
    <property type="entry name" value="Peptidase_S8/S53_dom"/>
</dbReference>
<evidence type="ECO:0000256" key="1">
    <source>
        <dbReference type="ARBA" id="ARBA00011073"/>
    </source>
</evidence>
<accession>A0A1G7IN75</accession>
<name>A0A1G7IN75_9FLAO</name>
<feature type="active site" description="Charge relay system" evidence="5">
    <location>
        <position position="377"/>
    </location>
</feature>
<dbReference type="GO" id="GO:0004252">
    <property type="term" value="F:serine-type endopeptidase activity"/>
    <property type="evidence" value="ECO:0007669"/>
    <property type="project" value="UniProtKB-UniRule"/>
</dbReference>
<feature type="active site" description="Charge relay system" evidence="5">
    <location>
        <position position="177"/>
    </location>
</feature>
<dbReference type="Gene3D" id="3.40.50.200">
    <property type="entry name" value="Peptidase S8/S53 domain"/>
    <property type="match status" value="1"/>
</dbReference>
<evidence type="ECO:0000256" key="3">
    <source>
        <dbReference type="ARBA" id="ARBA00022801"/>
    </source>
</evidence>
<dbReference type="InterPro" id="IPR036852">
    <property type="entry name" value="Peptidase_S8/S53_dom_sf"/>
</dbReference>
<reference evidence="7 8" key="1">
    <citation type="submission" date="2016-10" db="EMBL/GenBank/DDBJ databases">
        <authorList>
            <person name="de Groot N.N."/>
        </authorList>
    </citation>
    <scope>NUCLEOTIDE SEQUENCE [LARGE SCALE GENOMIC DNA]</scope>
    <source>
        <strain evidence="7 8">DSM 16195</strain>
    </source>
</reference>
<keyword evidence="8" id="KW-1185">Reference proteome</keyword>
<dbReference type="AlphaFoldDB" id="A0A1G7IN75"/>
<keyword evidence="4 5" id="KW-0720">Serine protease</keyword>
<dbReference type="InterPro" id="IPR050131">
    <property type="entry name" value="Peptidase_S8_subtilisin-like"/>
</dbReference>
<evidence type="ECO:0000256" key="5">
    <source>
        <dbReference type="PROSITE-ProRule" id="PRU01240"/>
    </source>
</evidence>
<comment type="similarity">
    <text evidence="1 5">Belongs to the peptidase S8 family.</text>
</comment>
<evidence type="ECO:0000256" key="2">
    <source>
        <dbReference type="ARBA" id="ARBA00022670"/>
    </source>
</evidence>
<feature type="active site" description="Charge relay system" evidence="5">
    <location>
        <position position="151"/>
    </location>
</feature>
<dbReference type="EMBL" id="FNBA01000006">
    <property type="protein sequence ID" value="SDF14028.1"/>
    <property type="molecule type" value="Genomic_DNA"/>
</dbReference>
<dbReference type="SUPFAM" id="SSF52743">
    <property type="entry name" value="Subtilisin-like"/>
    <property type="match status" value="1"/>
</dbReference>
<feature type="domain" description="Peptidase S8/S53" evidence="6">
    <location>
        <begin position="145"/>
        <end position="420"/>
    </location>
</feature>
<dbReference type="STRING" id="227084.SAMN05421855_10696"/>
<protein>
    <submittedName>
        <fullName evidence="7">Subtilase family protein</fullName>
    </submittedName>
</protein>
<evidence type="ECO:0000256" key="4">
    <source>
        <dbReference type="ARBA" id="ARBA00022825"/>
    </source>
</evidence>
<dbReference type="Pfam" id="PF00082">
    <property type="entry name" value="Peptidase_S8"/>
    <property type="match status" value="1"/>
</dbReference>
<keyword evidence="2 5" id="KW-0645">Protease</keyword>
<sequence length="532" mass="59441">MSSAQKEAAWFYLRATDTLVLPEFKSENEQLVYIGDDPKLKQVLDRHKVYTFKKTYRKAKPTYLKRTFFVQAEDASLLDDLTSNVSHLFESGDLISEEEKKIYEPNDYGLTSTIGENLGAQVNLDYLDFLGLPEAWYYTTGSRDIIIGISDGGIDTTDVEWKGKSKIFRESRFAKGHGYSVSETAAGQGDNGYAIAGVCFDCSIYATTYDNPRTYEQLLELSEAGVKVINCSWGRTGFYQSSQDAINKMLDNGTVVVAIGHNMSFSQSKGNLFYYPASLDNVIAISSVMHRYEKYNDHILLEAGKNNFYAENIRGYVGRTAGFKDNDTTQTPYIYPQSIRNFNSKIDILGPAVGLYRYGEKPENNNLTDVSEDSPTSGVAPLITGTVGLMFSLAPCLPATEVESILKMTSTNIDDIEVNKPYAGMYGSGMLHTGRAVKMVYQLYSEKETVTIENQRFSRWDFKLTSYSEKVVLKNQTFSDAATLSLNARKQIVLSANTNLKPNSSGNIKLSIDPTLQKECELRLRDPSIVND</sequence>
<gene>
    <name evidence="7" type="ORF">SAMN05421855_10696</name>
</gene>
<dbReference type="GO" id="GO:0006508">
    <property type="term" value="P:proteolysis"/>
    <property type="evidence" value="ECO:0007669"/>
    <property type="project" value="UniProtKB-KW"/>
</dbReference>
<dbReference type="CDD" id="cd00306">
    <property type="entry name" value="Peptidases_S8_S53"/>
    <property type="match status" value="1"/>
</dbReference>
<proteinExistence type="inferred from homology"/>
<organism evidence="7 8">
    <name type="scientific">Ulvibacter litoralis</name>
    <dbReference type="NCBI Taxonomy" id="227084"/>
    <lineage>
        <taxon>Bacteria</taxon>
        <taxon>Pseudomonadati</taxon>
        <taxon>Bacteroidota</taxon>
        <taxon>Flavobacteriia</taxon>
        <taxon>Flavobacteriales</taxon>
        <taxon>Flavobacteriaceae</taxon>
        <taxon>Ulvibacter</taxon>
    </lineage>
</organism>